<evidence type="ECO:0000313" key="3">
    <source>
        <dbReference type="EMBL" id="SFH26165.1"/>
    </source>
</evidence>
<evidence type="ECO:0000256" key="1">
    <source>
        <dbReference type="SAM" id="SignalP"/>
    </source>
</evidence>
<sequence>MRKICFIFVLLISSHAKLFAQQDSVRNIVQQRQLYFSDSLSMISYSFAKLSPLFLSQLMPAQLSTISAGHQFEKGKFVNAQGSTQTNTVFLSSEGITDLKGIKLFGAFNYQKTMEDSTRFSHQTRNNPTTPYYFGSPANNHYERSTYDFKVIGAKTLSGNKITLGIGLDYRIADHFANNDPRGSVKEYQLNMRGMLGYNVADNVKFGLTYLVGYGQEKVTIGYKNRTYYESISYPNYVNYLINGYGEPIPKTSERNYNDFQTRSGLATSFAAANTKLGSFYFIGTKVNEKQVYDYRTGSEITDLSYYNLAKLDLNLLWIKPIFAGNLGVNIAYENLAGEDFNLDFFAKNYVYTGQKINLQVNYTITKNSSTYNYLIGAKQTSEERIDGITGNLVYFKNVLLNAGLGVNRKVANHKSFGAYAGVHYGLPVTEKLQVSEANESYFTKEVIRYNYLFNTANRYGVSASATYSFPFFNTMQAAVKVNAVYSKNDKMKNLQRPTTAIPGNERFFNNISFNLYF</sequence>
<keyword evidence="4" id="KW-1185">Reference proteome</keyword>
<protein>
    <recommendedName>
        <fullName evidence="2">DUF6850 domain-containing protein</fullName>
    </recommendedName>
</protein>
<dbReference type="InterPro" id="IPR049236">
    <property type="entry name" value="DUF6850"/>
</dbReference>
<feature type="domain" description="DUF6850" evidence="2">
    <location>
        <begin position="52"/>
        <end position="518"/>
    </location>
</feature>
<dbReference type="OrthoDB" id="831538at2"/>
<feature type="signal peptide" evidence="1">
    <location>
        <begin position="1"/>
        <end position="20"/>
    </location>
</feature>
<feature type="chain" id="PRO_5011716118" description="DUF6850 domain-containing protein" evidence="1">
    <location>
        <begin position="21"/>
        <end position="518"/>
    </location>
</feature>
<dbReference type="Pfam" id="PF21012">
    <property type="entry name" value="DUF6850"/>
    <property type="match status" value="1"/>
</dbReference>
<dbReference type="EMBL" id="FOPP01000007">
    <property type="protein sequence ID" value="SFH26165.1"/>
    <property type="molecule type" value="Genomic_DNA"/>
</dbReference>
<dbReference type="STRING" id="414048.SAMN04489864_107167"/>
<evidence type="ECO:0000259" key="2">
    <source>
        <dbReference type="Pfam" id="PF21012"/>
    </source>
</evidence>
<gene>
    <name evidence="3" type="ORF">SAMN04489864_107167</name>
</gene>
<reference evidence="3 4" key="1">
    <citation type="submission" date="2016-10" db="EMBL/GenBank/DDBJ databases">
        <authorList>
            <person name="de Groot N.N."/>
        </authorList>
    </citation>
    <scope>NUCLEOTIDE SEQUENCE [LARGE SCALE GENOMIC DNA]</scope>
    <source>
        <strain evidence="3 4">DSM 18684</strain>
    </source>
</reference>
<evidence type="ECO:0000313" key="4">
    <source>
        <dbReference type="Proteomes" id="UP000199666"/>
    </source>
</evidence>
<dbReference type="Proteomes" id="UP000199666">
    <property type="component" value="Unassembled WGS sequence"/>
</dbReference>
<accession>A0A1I2YKJ5</accession>
<proteinExistence type="predicted"/>
<keyword evidence="1" id="KW-0732">Signal</keyword>
<dbReference type="RefSeq" id="WP_143095956.1">
    <property type="nucleotide sequence ID" value="NZ_FOPP01000007.1"/>
</dbReference>
<name>A0A1I2YKJ5_9SPHI</name>
<organism evidence="3 4">
    <name type="scientific">Pedobacter insulae</name>
    <dbReference type="NCBI Taxonomy" id="414048"/>
    <lineage>
        <taxon>Bacteria</taxon>
        <taxon>Pseudomonadati</taxon>
        <taxon>Bacteroidota</taxon>
        <taxon>Sphingobacteriia</taxon>
        <taxon>Sphingobacteriales</taxon>
        <taxon>Sphingobacteriaceae</taxon>
        <taxon>Pedobacter</taxon>
    </lineage>
</organism>
<dbReference type="AlphaFoldDB" id="A0A1I2YKJ5"/>